<reference evidence="3 4" key="1">
    <citation type="submission" date="2018-10" db="EMBL/GenBank/DDBJ databases">
        <title>Marmoricola sp. 4Q3S-7 whole genome shotgun sequence.</title>
        <authorList>
            <person name="Li F."/>
        </authorList>
    </citation>
    <scope>NUCLEOTIDE SEQUENCE [LARGE SCALE GENOMIC DNA]</scope>
    <source>
        <strain evidence="3 4">4Q3S-7</strain>
    </source>
</reference>
<evidence type="ECO:0000256" key="1">
    <source>
        <dbReference type="SAM" id="SignalP"/>
    </source>
</evidence>
<keyword evidence="4" id="KW-1185">Reference proteome</keyword>
<dbReference type="InterPro" id="IPR027372">
    <property type="entry name" value="Phytase-like_dom"/>
</dbReference>
<feature type="signal peptide" evidence="1">
    <location>
        <begin position="1"/>
        <end position="24"/>
    </location>
</feature>
<comment type="caution">
    <text evidence="3">The sequence shown here is derived from an EMBL/GenBank/DDBJ whole genome shotgun (WGS) entry which is preliminary data.</text>
</comment>
<dbReference type="AlphaFoldDB" id="A0A3L8P0T9"/>
<feature type="chain" id="PRO_5038489225" evidence="1">
    <location>
        <begin position="25"/>
        <end position="428"/>
    </location>
</feature>
<sequence length="428" mass="45601">MPSRVLLGLSACVLTAATAAPAVAHDHPREPRVHVYTPHVAPLATVAGVKITGEAYGSSFVVSPWSDHVFYGLTDRGPNVDGPDGTKIEPLPDFQPAIGEFVLAHGKAVLVRRIGLAAKDGTPYNGQVNPDNSTNETITDLQGNVLPASENGYDPEGLVVMRDGTFWVSDEYGPFITHFDRRGRAIERLSPGQGLPAELAWREPNKGMEGLSVTPDGRTLVGIMQAGLNAPGGPKSKNLSAVRIVTVDLRSRATHQYVYVLHNTDGADTGVSEISALDDHRFLVDERDGDFEPGANKKLFAIDLRGATDVTGKQVEVIAGKNDTATTISNLRAAGITPVSSSLYLDVAGLVTRIDPTGDFFGHDKIEGVAVVDHGRRLVISNDSDFGISGVNETTAPFTLQAKILPNGQQDDGELLQIDLPAGWPGRR</sequence>
<dbReference type="EMBL" id="RDBE01000010">
    <property type="protein sequence ID" value="RLV48413.1"/>
    <property type="molecule type" value="Genomic_DNA"/>
</dbReference>
<accession>A0A3L8P0T9</accession>
<dbReference type="Proteomes" id="UP000281708">
    <property type="component" value="Unassembled WGS sequence"/>
</dbReference>
<proteinExistence type="predicted"/>
<dbReference type="RefSeq" id="WP_121807913.1">
    <property type="nucleotide sequence ID" value="NZ_RDBE01000010.1"/>
</dbReference>
<feature type="domain" description="Phytase-like" evidence="2">
    <location>
        <begin position="66"/>
        <end position="386"/>
    </location>
</feature>
<keyword evidence="1" id="KW-0732">Signal</keyword>
<dbReference type="Pfam" id="PF13449">
    <property type="entry name" value="Phytase-like"/>
    <property type="match status" value="1"/>
</dbReference>
<name>A0A3L8P0T9_9ACTN</name>
<evidence type="ECO:0000313" key="4">
    <source>
        <dbReference type="Proteomes" id="UP000281708"/>
    </source>
</evidence>
<evidence type="ECO:0000259" key="2">
    <source>
        <dbReference type="Pfam" id="PF13449"/>
    </source>
</evidence>
<dbReference type="SUPFAM" id="SSF63829">
    <property type="entry name" value="Calcium-dependent phosphotriesterase"/>
    <property type="match status" value="1"/>
</dbReference>
<dbReference type="OrthoDB" id="9758957at2"/>
<protein>
    <submittedName>
        <fullName evidence="3">Esterase-like activity of phytase family protein</fullName>
    </submittedName>
</protein>
<organism evidence="3 4">
    <name type="scientific">Nocardioides mangrovicus</name>
    <dbReference type="NCBI Taxonomy" id="2478913"/>
    <lineage>
        <taxon>Bacteria</taxon>
        <taxon>Bacillati</taxon>
        <taxon>Actinomycetota</taxon>
        <taxon>Actinomycetes</taxon>
        <taxon>Propionibacteriales</taxon>
        <taxon>Nocardioidaceae</taxon>
        <taxon>Nocardioides</taxon>
    </lineage>
</organism>
<gene>
    <name evidence="3" type="ORF">D9V37_18200</name>
</gene>
<evidence type="ECO:0000313" key="3">
    <source>
        <dbReference type="EMBL" id="RLV48413.1"/>
    </source>
</evidence>
<dbReference type="PANTHER" id="PTHR37957:SF1">
    <property type="entry name" value="PHYTASE-LIKE DOMAIN-CONTAINING PROTEIN"/>
    <property type="match status" value="1"/>
</dbReference>
<dbReference type="PANTHER" id="PTHR37957">
    <property type="entry name" value="BLR7070 PROTEIN"/>
    <property type="match status" value="1"/>
</dbReference>